<reference evidence="1" key="1">
    <citation type="submission" date="2020-11" db="EMBL/GenBank/DDBJ databases">
        <title>Adaptations for nitrogen fixation in a non-lichenized fungal sporocarp promotes dispersal by wood-feeding termites.</title>
        <authorList>
            <consortium name="DOE Joint Genome Institute"/>
            <person name="Koch R.A."/>
            <person name="Yoon G."/>
            <person name="Arayal U."/>
            <person name="Lail K."/>
            <person name="Amirebrahimi M."/>
            <person name="Labutti K."/>
            <person name="Lipzen A."/>
            <person name="Riley R."/>
            <person name="Barry K."/>
            <person name="Henrissat B."/>
            <person name="Grigoriev I.V."/>
            <person name="Herr J.R."/>
            <person name="Aime M.C."/>
        </authorList>
    </citation>
    <scope>NUCLEOTIDE SEQUENCE</scope>
    <source>
        <strain evidence="1">MCA 3950</strain>
    </source>
</reference>
<proteinExistence type="predicted"/>
<dbReference type="OrthoDB" id="2205812at2759"/>
<accession>A0A9P7VG62</accession>
<comment type="caution">
    <text evidence="1">The sequence shown here is derived from an EMBL/GenBank/DDBJ whole genome shotgun (WGS) entry which is preliminary data.</text>
</comment>
<gene>
    <name evidence="1" type="ORF">BT62DRAFT_820520</name>
</gene>
<evidence type="ECO:0000313" key="1">
    <source>
        <dbReference type="EMBL" id="KAG7439973.1"/>
    </source>
</evidence>
<dbReference type="RefSeq" id="XP_043033473.1">
    <property type="nucleotide sequence ID" value="XM_043182354.1"/>
</dbReference>
<evidence type="ECO:0000313" key="2">
    <source>
        <dbReference type="Proteomes" id="UP000812287"/>
    </source>
</evidence>
<protein>
    <submittedName>
        <fullName evidence="1">Uncharacterized protein</fullName>
    </submittedName>
</protein>
<name>A0A9P7VG62_9AGAR</name>
<feature type="non-terminal residue" evidence="1">
    <location>
        <position position="1"/>
    </location>
</feature>
<dbReference type="AlphaFoldDB" id="A0A9P7VG62"/>
<dbReference type="GeneID" id="66104651"/>
<keyword evidence="2" id="KW-1185">Reference proteome</keyword>
<dbReference type="Proteomes" id="UP000812287">
    <property type="component" value="Unassembled WGS sequence"/>
</dbReference>
<dbReference type="EMBL" id="MU250579">
    <property type="protein sequence ID" value="KAG7439973.1"/>
    <property type="molecule type" value="Genomic_DNA"/>
</dbReference>
<sequence length="73" mass="7986">CACSGCKSDCRSGCINPHKCAEPGRLMLDDLDPMWISQHESEVLTSTIQPGQSQKNDCRDESEGRILFSPTTA</sequence>
<organism evidence="1 2">
    <name type="scientific">Guyanagaster necrorhizus</name>
    <dbReference type="NCBI Taxonomy" id="856835"/>
    <lineage>
        <taxon>Eukaryota</taxon>
        <taxon>Fungi</taxon>
        <taxon>Dikarya</taxon>
        <taxon>Basidiomycota</taxon>
        <taxon>Agaricomycotina</taxon>
        <taxon>Agaricomycetes</taxon>
        <taxon>Agaricomycetidae</taxon>
        <taxon>Agaricales</taxon>
        <taxon>Marasmiineae</taxon>
        <taxon>Physalacriaceae</taxon>
        <taxon>Guyanagaster</taxon>
    </lineage>
</organism>
<feature type="non-terminal residue" evidence="1">
    <location>
        <position position="73"/>
    </location>
</feature>